<keyword evidence="3" id="KW-1185">Reference proteome</keyword>
<dbReference type="AlphaFoldDB" id="A0AB34FTM0"/>
<feature type="compositionally biased region" description="Basic and acidic residues" evidence="1">
    <location>
        <begin position="125"/>
        <end position="146"/>
    </location>
</feature>
<accession>A0AB34FTM0</accession>
<dbReference type="Proteomes" id="UP001163105">
    <property type="component" value="Unassembled WGS sequence"/>
</dbReference>
<feature type="region of interest" description="Disordered" evidence="1">
    <location>
        <begin position="1"/>
        <end position="26"/>
    </location>
</feature>
<evidence type="ECO:0000313" key="3">
    <source>
        <dbReference type="Proteomes" id="UP001163105"/>
    </source>
</evidence>
<feature type="region of interest" description="Disordered" evidence="1">
    <location>
        <begin position="125"/>
        <end position="167"/>
    </location>
</feature>
<sequence length="167" mass="18504">MSAQPSSAPDNPSEATACAPWSEDQLSDDQRELRAILRNLKQDPTLLGVTSLGKDGVLRTLTADRDVVDAVGLPPRLVKAMLDRTPYDPQNEVTFRGVDGTTVPTELWWHPDKSILPAPHVVSEERRREQEAKIPENIKLLEERRNRPGCGNPVRSDHDLGLKGDGQ</sequence>
<organism evidence="2 3">
    <name type="scientific">Purpureocillium lavendulum</name>
    <dbReference type="NCBI Taxonomy" id="1247861"/>
    <lineage>
        <taxon>Eukaryota</taxon>
        <taxon>Fungi</taxon>
        <taxon>Dikarya</taxon>
        <taxon>Ascomycota</taxon>
        <taxon>Pezizomycotina</taxon>
        <taxon>Sordariomycetes</taxon>
        <taxon>Hypocreomycetidae</taxon>
        <taxon>Hypocreales</taxon>
        <taxon>Ophiocordycipitaceae</taxon>
        <taxon>Purpureocillium</taxon>
    </lineage>
</organism>
<reference evidence="2" key="1">
    <citation type="submission" date="2023-01" db="EMBL/GenBank/DDBJ databases">
        <title>The growth and conidiation of Purpureocillium lavendulum are regulated by nitrogen source and histone H3K14 acetylation.</title>
        <authorList>
            <person name="Tang P."/>
            <person name="Han J."/>
            <person name="Zhang C."/>
            <person name="Tang P."/>
            <person name="Qi F."/>
            <person name="Zhang K."/>
            <person name="Liang L."/>
        </authorList>
    </citation>
    <scope>NUCLEOTIDE SEQUENCE</scope>
    <source>
        <strain evidence="2">YMF1.00683</strain>
    </source>
</reference>
<dbReference type="EMBL" id="JAQHRD010000004">
    <property type="protein sequence ID" value="KAJ6441420.1"/>
    <property type="molecule type" value="Genomic_DNA"/>
</dbReference>
<feature type="compositionally biased region" description="Polar residues" evidence="1">
    <location>
        <begin position="1"/>
        <end position="14"/>
    </location>
</feature>
<feature type="compositionally biased region" description="Basic and acidic residues" evidence="1">
    <location>
        <begin position="155"/>
        <end position="167"/>
    </location>
</feature>
<proteinExistence type="predicted"/>
<gene>
    <name evidence="2" type="ORF">O9K51_04970</name>
</gene>
<comment type="caution">
    <text evidence="2">The sequence shown here is derived from an EMBL/GenBank/DDBJ whole genome shotgun (WGS) entry which is preliminary data.</text>
</comment>
<evidence type="ECO:0000313" key="2">
    <source>
        <dbReference type="EMBL" id="KAJ6441420.1"/>
    </source>
</evidence>
<protein>
    <submittedName>
        <fullName evidence="2">UDP-galactopyranose mutase</fullName>
    </submittedName>
</protein>
<evidence type="ECO:0000256" key="1">
    <source>
        <dbReference type="SAM" id="MobiDB-lite"/>
    </source>
</evidence>
<name>A0AB34FTM0_9HYPO</name>